<keyword evidence="4" id="KW-0413">Isomerase</keyword>
<dbReference type="PANTHER" id="PTHR43048:SF3">
    <property type="entry name" value="METHYLMALONYL-COA EPIMERASE, MITOCHONDRIAL"/>
    <property type="match status" value="1"/>
</dbReference>
<organism evidence="4 5">
    <name type="scientific">Candidatus Merdimorpha stercoravium</name>
    <dbReference type="NCBI Taxonomy" id="2840863"/>
    <lineage>
        <taxon>Bacteria</taxon>
        <taxon>Pseudomonadati</taxon>
        <taxon>Bacteroidota</taxon>
        <taxon>Flavobacteriia</taxon>
        <taxon>Flavobacteriales</taxon>
        <taxon>Candidatus Merdimorpha</taxon>
    </lineage>
</organism>
<feature type="domain" description="VOC" evidence="3">
    <location>
        <begin position="5"/>
        <end position="133"/>
    </location>
</feature>
<keyword evidence="2" id="KW-0479">Metal-binding</keyword>
<name>A0A9D1KUN4_9FLAO</name>
<comment type="caution">
    <text evidence="4">The sequence shown here is derived from an EMBL/GenBank/DDBJ whole genome shotgun (WGS) entry which is preliminary data.</text>
</comment>
<evidence type="ECO:0000313" key="4">
    <source>
        <dbReference type="EMBL" id="HIT98240.1"/>
    </source>
</evidence>
<dbReference type="GO" id="GO:0004493">
    <property type="term" value="F:methylmalonyl-CoA epimerase activity"/>
    <property type="evidence" value="ECO:0007669"/>
    <property type="project" value="UniProtKB-EC"/>
</dbReference>
<dbReference type="AlphaFoldDB" id="A0A9D1KUN4"/>
<evidence type="ECO:0000313" key="5">
    <source>
        <dbReference type="Proteomes" id="UP000824161"/>
    </source>
</evidence>
<dbReference type="InterPro" id="IPR051785">
    <property type="entry name" value="MMCE/EMCE_epimerase"/>
</dbReference>
<dbReference type="FunFam" id="3.10.180.10:FF:000006">
    <property type="entry name" value="Methylmalonyl-CoA epimerase"/>
    <property type="match status" value="1"/>
</dbReference>
<dbReference type="PROSITE" id="PS51819">
    <property type="entry name" value="VOC"/>
    <property type="match status" value="1"/>
</dbReference>
<dbReference type="CDD" id="cd07249">
    <property type="entry name" value="MMCE"/>
    <property type="match status" value="1"/>
</dbReference>
<protein>
    <submittedName>
        <fullName evidence="4">Methylmalonyl-CoA epimerase</fullName>
        <ecNumber evidence="4">5.1.99.1</ecNumber>
    </submittedName>
</protein>
<dbReference type="Pfam" id="PF13669">
    <property type="entry name" value="Glyoxalase_4"/>
    <property type="match status" value="1"/>
</dbReference>
<evidence type="ECO:0000256" key="2">
    <source>
        <dbReference type="ARBA" id="ARBA00022723"/>
    </source>
</evidence>
<gene>
    <name evidence="4" type="primary">mce</name>
    <name evidence="4" type="ORF">IAC44_05300</name>
</gene>
<dbReference type="PANTHER" id="PTHR43048">
    <property type="entry name" value="METHYLMALONYL-COA EPIMERASE"/>
    <property type="match status" value="1"/>
</dbReference>
<dbReference type="InterPro" id="IPR029068">
    <property type="entry name" value="Glyas_Bleomycin-R_OHBP_Dase"/>
</dbReference>
<dbReference type="GO" id="GO:0046491">
    <property type="term" value="P:L-methylmalonyl-CoA metabolic process"/>
    <property type="evidence" value="ECO:0007669"/>
    <property type="project" value="TreeGrafter"/>
</dbReference>
<sequence>MKVDHIEHIGIAVSNLEEAIKFYEEALGLKCYAIEEVAEQKVRTAFFKVGQTKIELLESTAPDGPIGKFIEKKGQGIQHMAFAVKDLPAQLKDAEEKGVMLIDKAPRHGAEGLNIAFLHPKSTFGVLTELCENPNEGSCGCKSCDCE</sequence>
<dbReference type="InterPro" id="IPR017515">
    <property type="entry name" value="MeMalonyl-CoA_epimerase"/>
</dbReference>
<evidence type="ECO:0000259" key="3">
    <source>
        <dbReference type="PROSITE" id="PS51819"/>
    </source>
</evidence>
<evidence type="ECO:0000256" key="1">
    <source>
        <dbReference type="ARBA" id="ARBA00009308"/>
    </source>
</evidence>
<dbReference type="GO" id="GO:0046872">
    <property type="term" value="F:metal ion binding"/>
    <property type="evidence" value="ECO:0007669"/>
    <property type="project" value="UniProtKB-KW"/>
</dbReference>
<reference evidence="4" key="1">
    <citation type="submission" date="2020-10" db="EMBL/GenBank/DDBJ databases">
        <authorList>
            <person name="Gilroy R."/>
        </authorList>
    </citation>
    <scope>NUCLEOTIDE SEQUENCE</scope>
    <source>
        <strain evidence="4">1383</strain>
    </source>
</reference>
<dbReference type="EMBL" id="DVLY01000134">
    <property type="protein sequence ID" value="HIT98240.1"/>
    <property type="molecule type" value="Genomic_DNA"/>
</dbReference>
<dbReference type="InterPro" id="IPR037523">
    <property type="entry name" value="VOC_core"/>
</dbReference>
<dbReference type="SUPFAM" id="SSF54593">
    <property type="entry name" value="Glyoxalase/Bleomycin resistance protein/Dihydroxybiphenyl dioxygenase"/>
    <property type="match status" value="1"/>
</dbReference>
<dbReference type="Gene3D" id="3.10.180.10">
    <property type="entry name" value="2,3-Dihydroxybiphenyl 1,2-Dioxygenase, domain 1"/>
    <property type="match status" value="1"/>
</dbReference>
<proteinExistence type="inferred from homology"/>
<reference evidence="4" key="2">
    <citation type="journal article" date="2021" name="PeerJ">
        <title>Extensive microbial diversity within the chicken gut microbiome revealed by metagenomics and culture.</title>
        <authorList>
            <person name="Gilroy R."/>
            <person name="Ravi A."/>
            <person name="Getino M."/>
            <person name="Pursley I."/>
            <person name="Horton D.L."/>
            <person name="Alikhan N.F."/>
            <person name="Baker D."/>
            <person name="Gharbi K."/>
            <person name="Hall N."/>
            <person name="Watson M."/>
            <person name="Adriaenssens E.M."/>
            <person name="Foster-Nyarko E."/>
            <person name="Jarju S."/>
            <person name="Secka A."/>
            <person name="Antonio M."/>
            <person name="Oren A."/>
            <person name="Chaudhuri R.R."/>
            <person name="La Ragione R."/>
            <person name="Hildebrand F."/>
            <person name="Pallen M.J."/>
        </authorList>
    </citation>
    <scope>NUCLEOTIDE SEQUENCE</scope>
    <source>
        <strain evidence="4">1383</strain>
    </source>
</reference>
<accession>A0A9D1KUN4</accession>
<dbReference type="Proteomes" id="UP000824161">
    <property type="component" value="Unassembled WGS sequence"/>
</dbReference>
<comment type="similarity">
    <text evidence="1">Belongs to the methylmalonyl-CoA epimerase family.</text>
</comment>
<dbReference type="NCBIfam" id="TIGR03081">
    <property type="entry name" value="metmalonyl_epim"/>
    <property type="match status" value="1"/>
</dbReference>
<dbReference type="EC" id="5.1.99.1" evidence="4"/>